<organism evidence="3 4">
    <name type="scientific">Symmachiella dynata</name>
    <dbReference type="NCBI Taxonomy" id="2527995"/>
    <lineage>
        <taxon>Bacteria</taxon>
        <taxon>Pseudomonadati</taxon>
        <taxon>Planctomycetota</taxon>
        <taxon>Planctomycetia</taxon>
        <taxon>Planctomycetales</taxon>
        <taxon>Planctomycetaceae</taxon>
        <taxon>Symmachiella</taxon>
    </lineage>
</organism>
<evidence type="ECO:0000313" key="3">
    <source>
        <dbReference type="EMBL" id="QDU42254.1"/>
    </source>
</evidence>
<reference evidence="3 4" key="1">
    <citation type="submission" date="2019-02" db="EMBL/GenBank/DDBJ databases">
        <title>Deep-cultivation of Planctomycetes and their phenomic and genomic characterization uncovers novel biology.</title>
        <authorList>
            <person name="Wiegand S."/>
            <person name="Jogler M."/>
            <person name="Boedeker C."/>
            <person name="Pinto D."/>
            <person name="Vollmers J."/>
            <person name="Rivas-Marin E."/>
            <person name="Kohn T."/>
            <person name="Peeters S.H."/>
            <person name="Heuer A."/>
            <person name="Rast P."/>
            <person name="Oberbeckmann S."/>
            <person name="Bunk B."/>
            <person name="Jeske O."/>
            <person name="Meyerdierks A."/>
            <person name="Storesund J.E."/>
            <person name="Kallscheuer N."/>
            <person name="Luecker S."/>
            <person name="Lage O.M."/>
            <person name="Pohl T."/>
            <person name="Merkel B.J."/>
            <person name="Hornburger P."/>
            <person name="Mueller R.-W."/>
            <person name="Bruemmer F."/>
            <person name="Labrenz M."/>
            <person name="Spormann A.M."/>
            <person name="Op den Camp H."/>
            <person name="Overmann J."/>
            <person name="Amann R."/>
            <person name="Jetten M.S.M."/>
            <person name="Mascher T."/>
            <person name="Medema M.H."/>
            <person name="Devos D.P."/>
            <person name="Kaster A.-K."/>
            <person name="Ovreas L."/>
            <person name="Rohde M."/>
            <person name="Galperin M.Y."/>
            <person name="Jogler C."/>
        </authorList>
    </citation>
    <scope>NUCLEOTIDE SEQUENCE [LARGE SCALE GENOMIC DNA]</scope>
    <source>
        <strain evidence="3 4">Mal52</strain>
    </source>
</reference>
<proteinExistence type="predicted"/>
<dbReference type="SUPFAM" id="SSF48371">
    <property type="entry name" value="ARM repeat"/>
    <property type="match status" value="1"/>
</dbReference>
<feature type="signal peptide" evidence="2">
    <location>
        <begin position="1"/>
        <end position="22"/>
    </location>
</feature>
<feature type="chain" id="PRO_5022183002" description="HEAT repeat protein" evidence="2">
    <location>
        <begin position="23"/>
        <end position="270"/>
    </location>
</feature>
<gene>
    <name evidence="3" type="ORF">Mal52_07100</name>
</gene>
<evidence type="ECO:0000256" key="1">
    <source>
        <dbReference type="SAM" id="MobiDB-lite"/>
    </source>
</evidence>
<evidence type="ECO:0008006" key="5">
    <source>
        <dbReference type="Google" id="ProtNLM"/>
    </source>
</evidence>
<accession>A0A517ZIF3</accession>
<dbReference type="AlphaFoldDB" id="A0A517ZIF3"/>
<evidence type="ECO:0000256" key="2">
    <source>
        <dbReference type="SAM" id="SignalP"/>
    </source>
</evidence>
<dbReference type="KEGG" id="sdyn:Mal52_07100"/>
<keyword evidence="2" id="KW-0732">Signal</keyword>
<sequence length="270" mass="29188" precursor="true">MKWFTLCGAIGIVLFSSSTTNAGWFSNHGDAKSCDCTMTCQPECCQPVVYRPACPTKFNYQRSCCKPVCCTQTAPLCCAPQSCCAPQMGCGNATCCDDNVHLIAHYIQKSQTACYARQRRRAIDKLGDKFSCACNPEIMCALTYALNDSDHRVRGEAADEIGDQLRKNPCCCNQQVICALTQALGDCNRRVRREAEEALRVAGYKVEDCCADTCCTACAPACGTNYGPAYSPEMAPAPADDGTPPPAPPADDTVSSKVRTSFVRLASLFR</sequence>
<dbReference type="Gene3D" id="1.25.10.10">
    <property type="entry name" value="Leucine-rich Repeat Variant"/>
    <property type="match status" value="1"/>
</dbReference>
<dbReference type="InterPro" id="IPR016024">
    <property type="entry name" value="ARM-type_fold"/>
</dbReference>
<dbReference type="Pfam" id="PF13646">
    <property type="entry name" value="HEAT_2"/>
    <property type="match status" value="1"/>
</dbReference>
<keyword evidence="4" id="KW-1185">Reference proteome</keyword>
<feature type="region of interest" description="Disordered" evidence="1">
    <location>
        <begin position="233"/>
        <end position="256"/>
    </location>
</feature>
<dbReference type="InterPro" id="IPR011989">
    <property type="entry name" value="ARM-like"/>
</dbReference>
<dbReference type="EMBL" id="CP036276">
    <property type="protein sequence ID" value="QDU42254.1"/>
    <property type="molecule type" value="Genomic_DNA"/>
</dbReference>
<dbReference type="Proteomes" id="UP000319383">
    <property type="component" value="Chromosome"/>
</dbReference>
<dbReference type="RefSeq" id="WP_231962514.1">
    <property type="nucleotide sequence ID" value="NZ_CP036276.1"/>
</dbReference>
<name>A0A517ZIF3_9PLAN</name>
<evidence type="ECO:0000313" key="4">
    <source>
        <dbReference type="Proteomes" id="UP000319383"/>
    </source>
</evidence>
<protein>
    <recommendedName>
        <fullName evidence="5">HEAT repeat protein</fullName>
    </recommendedName>
</protein>